<accession>A0A194AFP8</accession>
<name>A0A194AFP8_9BACT</name>
<gene>
    <name evidence="1" type="ORF">DPF_0289</name>
</gene>
<evidence type="ECO:0000313" key="2">
    <source>
        <dbReference type="Proteomes" id="UP000095200"/>
    </source>
</evidence>
<sequence length="72" mass="8045">MRKALSKLDAGLEEVKAALVNIAFRLDRLPADIEMPELCKELDRTIMDISDACALLDAQRVIFYHQANASRG</sequence>
<evidence type="ECO:0000313" key="1">
    <source>
        <dbReference type="EMBL" id="GAU07599.1"/>
    </source>
</evidence>
<comment type="caution">
    <text evidence="1">The sequence shown here is derived from an EMBL/GenBank/DDBJ whole genome shotgun (WGS) entry which is preliminary data.</text>
</comment>
<dbReference type="RefSeq" id="WP_069857091.1">
    <property type="nucleotide sequence ID" value="NZ_BDFE01000004.1"/>
</dbReference>
<proteinExistence type="predicted"/>
<organism evidence="1 2">
    <name type="scientific">Desulfoplanes formicivorans</name>
    <dbReference type="NCBI Taxonomy" id="1592317"/>
    <lineage>
        <taxon>Bacteria</taxon>
        <taxon>Pseudomonadati</taxon>
        <taxon>Thermodesulfobacteriota</taxon>
        <taxon>Desulfovibrionia</taxon>
        <taxon>Desulfovibrionales</taxon>
        <taxon>Desulfoplanaceae</taxon>
        <taxon>Desulfoplanes</taxon>
    </lineage>
</organism>
<keyword evidence="2" id="KW-1185">Reference proteome</keyword>
<protein>
    <submittedName>
        <fullName evidence="1">Uncharacterized protein</fullName>
    </submittedName>
</protein>
<dbReference type="EMBL" id="BDFE01000004">
    <property type="protein sequence ID" value="GAU07599.1"/>
    <property type="molecule type" value="Genomic_DNA"/>
</dbReference>
<reference evidence="2" key="1">
    <citation type="submission" date="2016-06" db="EMBL/GenBank/DDBJ databases">
        <title>Draft genome sequence of Desulfoplanes formicivorans strain Pf12B.</title>
        <authorList>
            <person name="Watanabe M."/>
            <person name="Kojima H."/>
            <person name="Fukui M."/>
        </authorList>
    </citation>
    <scope>NUCLEOTIDE SEQUENCE [LARGE SCALE GENOMIC DNA]</scope>
    <source>
        <strain evidence="2">Pf12B</strain>
    </source>
</reference>
<dbReference type="Proteomes" id="UP000095200">
    <property type="component" value="Unassembled WGS sequence"/>
</dbReference>
<dbReference type="AlphaFoldDB" id="A0A194AFP8"/>